<dbReference type="Proteomes" id="UP000427906">
    <property type="component" value="Chromosome"/>
</dbReference>
<proteinExistence type="predicted"/>
<accession>A0A5K7YWM8</accession>
<sequence length="155" mass="17968">MRNPKLCHMWTDANLLVGIALVLTLTGCMTHYGHFSLDARVRQAFQAGSVQPEFQYYYTGRETMPYAIIGIDRGYTVPSRYWIPFSPRPDQLKAMSANIYREIRDLPYGAYILDPAGQTIGIWYSNVFNRNVTVDQARRKVQVLYKNPENKDRPR</sequence>
<dbReference type="AlphaFoldDB" id="A0A5K7YWM8"/>
<dbReference type="PROSITE" id="PS51257">
    <property type="entry name" value="PROKAR_LIPOPROTEIN"/>
    <property type="match status" value="1"/>
</dbReference>
<protein>
    <recommendedName>
        <fullName evidence="3">Lipoprotein</fullName>
    </recommendedName>
</protein>
<evidence type="ECO:0000313" key="2">
    <source>
        <dbReference type="Proteomes" id="UP000427906"/>
    </source>
</evidence>
<evidence type="ECO:0000313" key="1">
    <source>
        <dbReference type="EMBL" id="BBO69087.1"/>
    </source>
</evidence>
<dbReference type="EMBL" id="AP021874">
    <property type="protein sequence ID" value="BBO69087.1"/>
    <property type="molecule type" value="Genomic_DNA"/>
</dbReference>
<evidence type="ECO:0008006" key="3">
    <source>
        <dbReference type="Google" id="ProtNLM"/>
    </source>
</evidence>
<organism evidence="1 2">
    <name type="scientific">Desulfosarcina alkanivorans</name>
    <dbReference type="NCBI Taxonomy" id="571177"/>
    <lineage>
        <taxon>Bacteria</taxon>
        <taxon>Pseudomonadati</taxon>
        <taxon>Thermodesulfobacteriota</taxon>
        <taxon>Desulfobacteria</taxon>
        <taxon>Desulfobacterales</taxon>
        <taxon>Desulfosarcinaceae</taxon>
        <taxon>Desulfosarcina</taxon>
    </lineage>
</organism>
<dbReference type="KEGG" id="dalk:DSCA_30170"/>
<reference evidence="1 2" key="1">
    <citation type="submission" date="2019-11" db="EMBL/GenBank/DDBJ databases">
        <title>Comparative genomics of hydrocarbon-degrading Desulfosarcina strains.</title>
        <authorList>
            <person name="Watanabe M."/>
            <person name="Kojima H."/>
            <person name="Fukui M."/>
        </authorList>
    </citation>
    <scope>NUCLEOTIDE SEQUENCE [LARGE SCALE GENOMIC DNA]</scope>
    <source>
        <strain evidence="1 2">PL12</strain>
    </source>
</reference>
<name>A0A5K7YWM8_9BACT</name>
<gene>
    <name evidence="1" type="ORF">DSCA_30170</name>
</gene>
<dbReference type="OrthoDB" id="5418312at2"/>
<keyword evidence="2" id="KW-1185">Reference proteome</keyword>
<dbReference type="RefSeq" id="WP_155317166.1">
    <property type="nucleotide sequence ID" value="NZ_AP021874.1"/>
</dbReference>